<dbReference type="Proteomes" id="UP000479710">
    <property type="component" value="Unassembled WGS sequence"/>
</dbReference>
<sequence length="91" mass="9845">MDTRTRMVGADDLLGKQKKKATGKADPTRRTRTNGKNPILPRIYKEGGGLTPLPPVAGDEAAESEEREGSRRKKGAFLSLPPRVRESSSGV</sequence>
<gene>
    <name evidence="2" type="ORF">E2562_022055</name>
</gene>
<protein>
    <submittedName>
        <fullName evidence="2">Uncharacterized protein</fullName>
    </submittedName>
</protein>
<evidence type="ECO:0000313" key="3">
    <source>
        <dbReference type="Proteomes" id="UP000479710"/>
    </source>
</evidence>
<organism evidence="2 3">
    <name type="scientific">Oryza meyeriana var. granulata</name>
    <dbReference type="NCBI Taxonomy" id="110450"/>
    <lineage>
        <taxon>Eukaryota</taxon>
        <taxon>Viridiplantae</taxon>
        <taxon>Streptophyta</taxon>
        <taxon>Embryophyta</taxon>
        <taxon>Tracheophyta</taxon>
        <taxon>Spermatophyta</taxon>
        <taxon>Magnoliopsida</taxon>
        <taxon>Liliopsida</taxon>
        <taxon>Poales</taxon>
        <taxon>Poaceae</taxon>
        <taxon>BOP clade</taxon>
        <taxon>Oryzoideae</taxon>
        <taxon>Oryzeae</taxon>
        <taxon>Oryzinae</taxon>
        <taxon>Oryza</taxon>
        <taxon>Oryza meyeriana</taxon>
    </lineage>
</organism>
<reference evidence="2 3" key="1">
    <citation type="submission" date="2019-11" db="EMBL/GenBank/DDBJ databases">
        <title>Whole genome sequence of Oryza granulata.</title>
        <authorList>
            <person name="Li W."/>
        </authorList>
    </citation>
    <scope>NUCLEOTIDE SEQUENCE [LARGE SCALE GENOMIC DNA]</scope>
    <source>
        <strain evidence="3">cv. Menghai</strain>
        <tissue evidence="2">Leaf</tissue>
    </source>
</reference>
<dbReference type="AlphaFoldDB" id="A0A6G1ENN9"/>
<feature type="region of interest" description="Disordered" evidence="1">
    <location>
        <begin position="1"/>
        <end position="91"/>
    </location>
</feature>
<comment type="caution">
    <text evidence="2">The sequence shown here is derived from an EMBL/GenBank/DDBJ whole genome shotgun (WGS) entry which is preliminary data.</text>
</comment>
<evidence type="ECO:0000256" key="1">
    <source>
        <dbReference type="SAM" id="MobiDB-lite"/>
    </source>
</evidence>
<dbReference type="EMBL" id="SPHZ02000003">
    <property type="protein sequence ID" value="KAF0926226.1"/>
    <property type="molecule type" value="Genomic_DNA"/>
</dbReference>
<proteinExistence type="predicted"/>
<accession>A0A6G1ENN9</accession>
<evidence type="ECO:0000313" key="2">
    <source>
        <dbReference type="EMBL" id="KAF0926226.1"/>
    </source>
</evidence>
<keyword evidence="3" id="KW-1185">Reference proteome</keyword>
<name>A0A6G1ENN9_9ORYZ</name>